<feature type="compositionally biased region" description="Basic residues" evidence="8">
    <location>
        <begin position="453"/>
        <end position="464"/>
    </location>
</feature>
<comment type="similarity">
    <text evidence="5 7">Belongs to the DEAD box helicase family.</text>
</comment>
<dbReference type="PROSITE" id="PS51194">
    <property type="entry name" value="HELICASE_CTER"/>
    <property type="match status" value="1"/>
</dbReference>
<dbReference type="EMBL" id="AP025314">
    <property type="protein sequence ID" value="BDD07968.1"/>
    <property type="molecule type" value="Genomic_DNA"/>
</dbReference>
<dbReference type="PANTHER" id="PTHR47959:SF13">
    <property type="entry name" value="ATP-DEPENDENT RNA HELICASE RHLE"/>
    <property type="match status" value="1"/>
</dbReference>
<feature type="domain" description="Helicase ATP-binding" evidence="9">
    <location>
        <begin position="38"/>
        <end position="209"/>
    </location>
</feature>
<evidence type="ECO:0000256" key="4">
    <source>
        <dbReference type="ARBA" id="ARBA00022840"/>
    </source>
</evidence>
<dbReference type="KEGG" id="fax:FUAX_04000"/>
<feature type="region of interest" description="Disordered" evidence="8">
    <location>
        <begin position="409"/>
        <end position="464"/>
    </location>
</feature>
<reference evidence="12 13" key="1">
    <citation type="submission" date="2021-12" db="EMBL/GenBank/DDBJ databases">
        <title>Genome sequencing of bacteria with rrn-lacking chromosome and rrn-plasmid.</title>
        <authorList>
            <person name="Anda M."/>
            <person name="Iwasaki W."/>
        </authorList>
    </citation>
    <scope>NUCLEOTIDE SEQUENCE [LARGE SCALE GENOMIC DNA]</scope>
    <source>
        <strain evidence="12 13">DSM 100852</strain>
    </source>
</reference>
<dbReference type="InterPro" id="IPR011545">
    <property type="entry name" value="DEAD/DEAH_box_helicase_dom"/>
</dbReference>
<evidence type="ECO:0000256" key="2">
    <source>
        <dbReference type="ARBA" id="ARBA00022801"/>
    </source>
</evidence>
<dbReference type="InterPro" id="IPR044742">
    <property type="entry name" value="DEAD/DEAH_RhlB"/>
</dbReference>
<dbReference type="SMART" id="SM00487">
    <property type="entry name" value="DEXDc"/>
    <property type="match status" value="1"/>
</dbReference>
<dbReference type="CDD" id="cd00268">
    <property type="entry name" value="DEADc"/>
    <property type="match status" value="1"/>
</dbReference>
<evidence type="ECO:0000256" key="7">
    <source>
        <dbReference type="RuleBase" id="RU000492"/>
    </source>
</evidence>
<dbReference type="CDD" id="cd18787">
    <property type="entry name" value="SF2_C_DEAD"/>
    <property type="match status" value="1"/>
</dbReference>
<evidence type="ECO:0000313" key="13">
    <source>
        <dbReference type="Proteomes" id="UP001348817"/>
    </source>
</evidence>
<dbReference type="Proteomes" id="UP001348817">
    <property type="component" value="Chromosome"/>
</dbReference>
<dbReference type="SUPFAM" id="SSF52540">
    <property type="entry name" value="P-loop containing nucleoside triphosphate hydrolases"/>
    <property type="match status" value="1"/>
</dbReference>
<evidence type="ECO:0000256" key="3">
    <source>
        <dbReference type="ARBA" id="ARBA00022806"/>
    </source>
</evidence>
<dbReference type="RefSeq" id="WP_338393260.1">
    <property type="nucleotide sequence ID" value="NZ_AP025314.1"/>
</dbReference>
<name>A0AAU9CJ10_9BACT</name>
<proteinExistence type="inferred from homology"/>
<dbReference type="GO" id="GO:0005829">
    <property type="term" value="C:cytosol"/>
    <property type="evidence" value="ECO:0007669"/>
    <property type="project" value="TreeGrafter"/>
</dbReference>
<dbReference type="SMART" id="SM00490">
    <property type="entry name" value="HELICc"/>
    <property type="match status" value="1"/>
</dbReference>
<dbReference type="InterPro" id="IPR000629">
    <property type="entry name" value="RNA-helicase_DEAD-box_CS"/>
</dbReference>
<dbReference type="Pfam" id="PF00271">
    <property type="entry name" value="Helicase_C"/>
    <property type="match status" value="1"/>
</dbReference>
<keyword evidence="3 7" id="KW-0347">Helicase</keyword>
<organism evidence="12 13">
    <name type="scientific">Fulvitalea axinellae</name>
    <dbReference type="NCBI Taxonomy" id="1182444"/>
    <lineage>
        <taxon>Bacteria</taxon>
        <taxon>Pseudomonadati</taxon>
        <taxon>Bacteroidota</taxon>
        <taxon>Cytophagia</taxon>
        <taxon>Cytophagales</taxon>
        <taxon>Persicobacteraceae</taxon>
        <taxon>Fulvitalea</taxon>
    </lineage>
</organism>
<dbReference type="InterPro" id="IPR050079">
    <property type="entry name" value="DEAD_box_RNA_helicase"/>
</dbReference>
<evidence type="ECO:0000256" key="6">
    <source>
        <dbReference type="PROSITE-ProRule" id="PRU00552"/>
    </source>
</evidence>
<dbReference type="GO" id="GO:0016787">
    <property type="term" value="F:hydrolase activity"/>
    <property type="evidence" value="ECO:0007669"/>
    <property type="project" value="UniProtKB-KW"/>
</dbReference>
<dbReference type="InterPro" id="IPR001650">
    <property type="entry name" value="Helicase_C-like"/>
</dbReference>
<feature type="domain" description="DEAD-box RNA helicase Q" evidence="11">
    <location>
        <begin position="7"/>
        <end position="35"/>
    </location>
</feature>
<evidence type="ECO:0000256" key="5">
    <source>
        <dbReference type="ARBA" id="ARBA00038437"/>
    </source>
</evidence>
<dbReference type="Pfam" id="PF00270">
    <property type="entry name" value="DEAD"/>
    <property type="match status" value="1"/>
</dbReference>
<keyword evidence="13" id="KW-1185">Reference proteome</keyword>
<sequence length="464" mass="51652">MSEEKINPFEQFKLNRQILSAVEDAGYDAPTEIQSKAIPLVSSGHDLLGIAQTGTGKTAAFVLPILMKIKYADGDSPRALILAPTRELVMQIDDNITLLAKNLDVRHTAIYGGIGAKTQIEKLREGVDILVSTPGRFLDLYGRGELVTKRLNTMVLDEADKMMDMGFMPQIRRILEVIPVKRQNLLFSATFPPRVEELTQEFLEFPEKVEVAPQATAAETVEQSVYQVPNFLTKINLLGHLLADTERYKRVIVFANTRTNADNLSKYLIRKGEGEVRVIHANKGQNSRTNAIEAFKRGEVRALVTTDVSARGIDVTDVDLVVNFDVPPIYEDYVHRVGRTGRAGKSGKAVTFANEYEMIHFHRIENVIRMEVPVAQIPSGVKVEKTPFEEGQTIARAVDDWKKKLDPTYKGAFHEKKKKPADKTAKGRGGRNVGGKLSKSAKKLYGAATQSSSKRKGGKPKRRR</sequence>
<evidence type="ECO:0000259" key="11">
    <source>
        <dbReference type="PROSITE" id="PS51195"/>
    </source>
</evidence>
<keyword evidence="2 7" id="KW-0378">Hydrolase</keyword>
<evidence type="ECO:0000256" key="8">
    <source>
        <dbReference type="SAM" id="MobiDB-lite"/>
    </source>
</evidence>
<gene>
    <name evidence="12" type="ORF">FUAX_04000</name>
</gene>
<dbReference type="GO" id="GO:0003724">
    <property type="term" value="F:RNA helicase activity"/>
    <property type="evidence" value="ECO:0007669"/>
    <property type="project" value="InterPro"/>
</dbReference>
<dbReference type="PROSITE" id="PS51192">
    <property type="entry name" value="HELICASE_ATP_BIND_1"/>
    <property type="match status" value="1"/>
</dbReference>
<dbReference type="GO" id="GO:0005524">
    <property type="term" value="F:ATP binding"/>
    <property type="evidence" value="ECO:0007669"/>
    <property type="project" value="UniProtKB-KW"/>
</dbReference>
<feature type="short sequence motif" description="Q motif" evidence="6">
    <location>
        <begin position="7"/>
        <end position="35"/>
    </location>
</feature>
<keyword evidence="1 7" id="KW-0547">Nucleotide-binding</keyword>
<protein>
    <submittedName>
        <fullName evidence="12">DEAD/DEAH box family ATP-dependent RNA helicase</fullName>
    </submittedName>
</protein>
<feature type="domain" description="Helicase C-terminal" evidence="10">
    <location>
        <begin position="237"/>
        <end position="385"/>
    </location>
</feature>
<dbReference type="InterPro" id="IPR014001">
    <property type="entry name" value="Helicase_ATP-bd"/>
</dbReference>
<dbReference type="GO" id="GO:0003676">
    <property type="term" value="F:nucleic acid binding"/>
    <property type="evidence" value="ECO:0007669"/>
    <property type="project" value="InterPro"/>
</dbReference>
<evidence type="ECO:0000259" key="10">
    <source>
        <dbReference type="PROSITE" id="PS51194"/>
    </source>
</evidence>
<dbReference type="AlphaFoldDB" id="A0AAU9CJ10"/>
<dbReference type="PANTHER" id="PTHR47959">
    <property type="entry name" value="ATP-DEPENDENT RNA HELICASE RHLE-RELATED"/>
    <property type="match status" value="1"/>
</dbReference>
<evidence type="ECO:0000313" key="12">
    <source>
        <dbReference type="EMBL" id="BDD07968.1"/>
    </source>
</evidence>
<evidence type="ECO:0000256" key="1">
    <source>
        <dbReference type="ARBA" id="ARBA00022741"/>
    </source>
</evidence>
<dbReference type="PROSITE" id="PS51195">
    <property type="entry name" value="Q_MOTIF"/>
    <property type="match status" value="1"/>
</dbReference>
<accession>A0AAU9CJ10</accession>
<keyword evidence="4 7" id="KW-0067">ATP-binding</keyword>
<evidence type="ECO:0000259" key="9">
    <source>
        <dbReference type="PROSITE" id="PS51192"/>
    </source>
</evidence>
<dbReference type="PROSITE" id="PS00039">
    <property type="entry name" value="DEAD_ATP_HELICASE"/>
    <property type="match status" value="1"/>
</dbReference>
<dbReference type="InterPro" id="IPR027417">
    <property type="entry name" value="P-loop_NTPase"/>
</dbReference>
<dbReference type="InterPro" id="IPR014014">
    <property type="entry name" value="RNA_helicase_DEAD_Q_motif"/>
</dbReference>
<dbReference type="Gene3D" id="3.40.50.300">
    <property type="entry name" value="P-loop containing nucleotide triphosphate hydrolases"/>
    <property type="match status" value="2"/>
</dbReference>